<feature type="domain" description="Phosphatidate phosphatase APP1 catalytic" evidence="3">
    <location>
        <begin position="278"/>
        <end position="422"/>
    </location>
</feature>
<reference evidence="4 5" key="1">
    <citation type="submission" date="2017-06" db="EMBL/GenBank/DDBJ databases">
        <title>Draft genome sequence of a variant of Elsinoe murrayae.</title>
        <authorList>
            <person name="Cheng Q."/>
        </authorList>
    </citation>
    <scope>NUCLEOTIDE SEQUENCE [LARGE SCALE GENOMIC DNA]</scope>
    <source>
        <strain evidence="4 5">CQ-2017a</strain>
    </source>
</reference>
<sequence length="530" mass="57192">MRVSFNTVAIVATAAPLAAASPAPTAGAAKVQARAPEITPSPVYNEATRTFERRQILSDIRSGIDGVLSGLGSDLPSWVASGIPQFFQDFPTGDKVQSSLGLDDDQVRALPTQVLNIDPYANYTDQGWNVRFHGNVYKQPNTSVEKLNDLANVFLIDVDIDDLPQDQQVQARNVTASIFVLQQGNVNVSEISLEPAQNAGSSGDSTGGGGSPATGGTQQITLPYPTTDQGDFDVFLPIQGNGLLRGNETDTIQKLNTHVGGASIGNSTAYLVPNTGLTIISDIDDILRITKIYEPKEGLINSFARPYVPWQNMPDIFKKWSDSVPNLHFHYLTTTPEQVTRTYMQYIYSTYPGGSFDTRPLNFSDISATLSIRKFLLNKVFETFPQRKFILIADTTNSDVMKDYPQLAKDRPDQVQCIFLRNTSATDSGNRFPYDTSGFEDIPQSKYMFFVNADDLSQLDIANGQCYNTSVAQNLTFGYQNLPGGLGSTAAVNGSANANKTGAAVRSVGAASGGALIAAALGLGAMFAWL</sequence>
<gene>
    <name evidence="4" type="ORF">CAC42_1500</name>
</gene>
<dbReference type="OrthoDB" id="414243at2759"/>
<evidence type="ECO:0000313" key="4">
    <source>
        <dbReference type="EMBL" id="PNS21646.1"/>
    </source>
</evidence>
<dbReference type="PANTHER" id="PTHR28208">
    <property type="entry name" value="PHOSPHATIDATE PHOSPHATASE APP1"/>
    <property type="match status" value="1"/>
</dbReference>
<evidence type="ECO:0000256" key="2">
    <source>
        <dbReference type="SAM" id="SignalP"/>
    </source>
</evidence>
<protein>
    <recommendedName>
        <fullName evidence="3">Phosphatidate phosphatase APP1 catalytic domain-containing protein</fullName>
    </recommendedName>
</protein>
<proteinExistence type="predicted"/>
<feature type="region of interest" description="Disordered" evidence="1">
    <location>
        <begin position="196"/>
        <end position="223"/>
    </location>
</feature>
<keyword evidence="5" id="KW-1185">Reference proteome</keyword>
<dbReference type="Pfam" id="PF09949">
    <property type="entry name" value="APP1_cat"/>
    <property type="match status" value="1"/>
</dbReference>
<dbReference type="STRING" id="2082308.A0A2K1R2Y0"/>
<organism evidence="4 5">
    <name type="scientific">Sphaceloma murrayae</name>
    <dbReference type="NCBI Taxonomy" id="2082308"/>
    <lineage>
        <taxon>Eukaryota</taxon>
        <taxon>Fungi</taxon>
        <taxon>Dikarya</taxon>
        <taxon>Ascomycota</taxon>
        <taxon>Pezizomycotina</taxon>
        <taxon>Dothideomycetes</taxon>
        <taxon>Dothideomycetidae</taxon>
        <taxon>Myriangiales</taxon>
        <taxon>Elsinoaceae</taxon>
        <taxon>Sphaceloma</taxon>
    </lineage>
</organism>
<dbReference type="InParanoid" id="A0A2K1R2Y0"/>
<dbReference type="InterPro" id="IPR052935">
    <property type="entry name" value="Mg2+_PAP"/>
</dbReference>
<evidence type="ECO:0000313" key="5">
    <source>
        <dbReference type="Proteomes" id="UP000243797"/>
    </source>
</evidence>
<dbReference type="AlphaFoldDB" id="A0A2K1R2Y0"/>
<dbReference type="GO" id="GO:0008195">
    <property type="term" value="F:phosphatidate phosphatase activity"/>
    <property type="evidence" value="ECO:0007669"/>
    <property type="project" value="InterPro"/>
</dbReference>
<dbReference type="Proteomes" id="UP000243797">
    <property type="component" value="Unassembled WGS sequence"/>
</dbReference>
<accession>A0A2K1R2Y0</accession>
<comment type="caution">
    <text evidence="4">The sequence shown here is derived from an EMBL/GenBank/DDBJ whole genome shotgun (WGS) entry which is preliminary data.</text>
</comment>
<name>A0A2K1R2Y0_9PEZI</name>
<feature type="signal peptide" evidence="2">
    <location>
        <begin position="1"/>
        <end position="20"/>
    </location>
</feature>
<dbReference type="PANTHER" id="PTHR28208:SF2">
    <property type="entry name" value="PHOSPHATIDATE PHOSPHATASE APP1 CATALYTIC DOMAIN-CONTAINING PROTEIN"/>
    <property type="match status" value="1"/>
</dbReference>
<keyword evidence="2" id="KW-0732">Signal</keyword>
<feature type="chain" id="PRO_5014335270" description="Phosphatidate phosphatase APP1 catalytic domain-containing protein" evidence="2">
    <location>
        <begin position="21"/>
        <end position="530"/>
    </location>
</feature>
<evidence type="ECO:0000256" key="1">
    <source>
        <dbReference type="SAM" id="MobiDB-lite"/>
    </source>
</evidence>
<dbReference type="EMBL" id="NKHZ01000010">
    <property type="protein sequence ID" value="PNS21646.1"/>
    <property type="molecule type" value="Genomic_DNA"/>
</dbReference>
<evidence type="ECO:0000259" key="3">
    <source>
        <dbReference type="Pfam" id="PF09949"/>
    </source>
</evidence>
<dbReference type="GO" id="GO:0030479">
    <property type="term" value="C:actin cortical patch"/>
    <property type="evidence" value="ECO:0007669"/>
    <property type="project" value="TreeGrafter"/>
</dbReference>
<dbReference type="InterPro" id="IPR019236">
    <property type="entry name" value="APP1_cat"/>
</dbReference>